<reference evidence="1 2" key="1">
    <citation type="submission" date="2019-09" db="EMBL/GenBank/DDBJ databases">
        <title>Draft genome sequence of Ginsengibacter sp. BR5-29.</title>
        <authorList>
            <person name="Im W.-T."/>
        </authorList>
    </citation>
    <scope>NUCLEOTIDE SEQUENCE [LARGE SCALE GENOMIC DNA]</scope>
    <source>
        <strain evidence="1 2">BR5-29</strain>
    </source>
</reference>
<comment type="caution">
    <text evidence="1">The sequence shown here is derived from an EMBL/GenBank/DDBJ whole genome shotgun (WGS) entry which is preliminary data.</text>
</comment>
<evidence type="ECO:0000313" key="2">
    <source>
        <dbReference type="Proteomes" id="UP000326903"/>
    </source>
</evidence>
<gene>
    <name evidence="1" type="ORF">FW778_04270</name>
</gene>
<evidence type="ECO:0000313" key="1">
    <source>
        <dbReference type="EMBL" id="KAA9041258.1"/>
    </source>
</evidence>
<proteinExistence type="predicted"/>
<organism evidence="1 2">
    <name type="scientific">Ginsengibacter hankyongi</name>
    <dbReference type="NCBI Taxonomy" id="2607284"/>
    <lineage>
        <taxon>Bacteria</taxon>
        <taxon>Pseudomonadati</taxon>
        <taxon>Bacteroidota</taxon>
        <taxon>Chitinophagia</taxon>
        <taxon>Chitinophagales</taxon>
        <taxon>Chitinophagaceae</taxon>
        <taxon>Ginsengibacter</taxon>
    </lineage>
</organism>
<dbReference type="AlphaFoldDB" id="A0A5J5IL34"/>
<dbReference type="PANTHER" id="PTHR36300:SF1">
    <property type="entry name" value="RAW, ISOFORM A"/>
    <property type="match status" value="1"/>
</dbReference>
<dbReference type="InterPro" id="IPR039470">
    <property type="entry name" value="Nuc_deoxyri_tr2"/>
</dbReference>
<keyword evidence="2" id="KW-1185">Reference proteome</keyword>
<dbReference type="Gene3D" id="3.40.50.450">
    <property type="match status" value="1"/>
</dbReference>
<name>A0A5J5IL34_9BACT</name>
<sequence length="130" mass="14998">MKKVFLGGTCNGSTWRDTLIKNLKIDYFKPCAEHWTTEMMEEEIKQRAECDFCLYVITPKMTGIYSIAEVVDDSNKRPGKTIFSYLTEDEGYVFSEHQLKSLEQTGKMIQENGAAFFKTLTETADYLNNH</sequence>
<dbReference type="PANTHER" id="PTHR36300">
    <property type="entry name" value="RAW, ISOFORM A"/>
    <property type="match status" value="1"/>
</dbReference>
<evidence type="ECO:0008006" key="3">
    <source>
        <dbReference type="Google" id="ProtNLM"/>
    </source>
</evidence>
<protein>
    <recommendedName>
        <fullName evidence="3">Nucleoside 2-deoxyribosyltransferase</fullName>
    </recommendedName>
</protein>
<dbReference type="Pfam" id="PF15891">
    <property type="entry name" value="Nuc_deoxyri_tr2"/>
    <property type="match status" value="1"/>
</dbReference>
<dbReference type="RefSeq" id="WP_150413347.1">
    <property type="nucleotide sequence ID" value="NZ_VYQF01000001.1"/>
</dbReference>
<accession>A0A5J5IL34</accession>
<dbReference type="Proteomes" id="UP000326903">
    <property type="component" value="Unassembled WGS sequence"/>
</dbReference>
<dbReference type="GO" id="GO:0005886">
    <property type="term" value="C:plasma membrane"/>
    <property type="evidence" value="ECO:0007669"/>
    <property type="project" value="TreeGrafter"/>
</dbReference>
<dbReference type="EMBL" id="VYQF01000001">
    <property type="protein sequence ID" value="KAA9041258.1"/>
    <property type="molecule type" value="Genomic_DNA"/>
</dbReference>